<gene>
    <name evidence="2" type="ORF">IQ247_19090</name>
</gene>
<dbReference type="GO" id="GO:0030151">
    <property type="term" value="F:molybdenum ion binding"/>
    <property type="evidence" value="ECO:0007669"/>
    <property type="project" value="InterPro"/>
</dbReference>
<dbReference type="GO" id="GO:0030170">
    <property type="term" value="F:pyridoxal phosphate binding"/>
    <property type="evidence" value="ECO:0007669"/>
    <property type="project" value="InterPro"/>
</dbReference>
<dbReference type="EMBL" id="JADEWL010000070">
    <property type="protein sequence ID" value="MBE9214748.1"/>
    <property type="molecule type" value="Genomic_DNA"/>
</dbReference>
<organism evidence="2 3">
    <name type="scientific">Plectonema cf. radiosum LEGE 06105</name>
    <dbReference type="NCBI Taxonomy" id="945769"/>
    <lineage>
        <taxon>Bacteria</taxon>
        <taxon>Bacillati</taxon>
        <taxon>Cyanobacteriota</taxon>
        <taxon>Cyanophyceae</taxon>
        <taxon>Oscillatoriophycideae</taxon>
        <taxon>Oscillatoriales</taxon>
        <taxon>Microcoleaceae</taxon>
        <taxon>Plectonema</taxon>
    </lineage>
</organism>
<sequence length="257" mass="29297">MPHVAKIYIYPIKSLDGVEVTQALVLHSGALQYDRQYAIIDAQGKFVNAKRYAKIHLLRSKFDLKSQVVSLQIQGSTTEASFNLEREIPQLEAWLSDFFGFQIKLQKNLVTGFPDDTISPGPTIVSTATLKEVACWYSGLNEDDIRRRMRTTLEIDGVPAFWEDKLFSESEINFKVGNLQFVGVNPCQRCVVPTRNAVTGKVNSDFQKIFIHKRRETLPEWVDKSRFNHFYKLAVNTKLAKEEVGDKIIKVGDEIIL</sequence>
<protein>
    <submittedName>
        <fullName evidence="2">MOSC N-terminal beta barrel domain-containing protein</fullName>
    </submittedName>
</protein>
<accession>A0A8J7FE41</accession>
<dbReference type="PROSITE" id="PS51340">
    <property type="entry name" value="MOSC"/>
    <property type="match status" value="1"/>
</dbReference>
<dbReference type="InterPro" id="IPR005302">
    <property type="entry name" value="MoCF_Sase_C"/>
</dbReference>
<evidence type="ECO:0000313" key="2">
    <source>
        <dbReference type="EMBL" id="MBE9214748.1"/>
    </source>
</evidence>
<dbReference type="GO" id="GO:0003824">
    <property type="term" value="F:catalytic activity"/>
    <property type="evidence" value="ECO:0007669"/>
    <property type="project" value="InterPro"/>
</dbReference>
<dbReference type="Proteomes" id="UP000620559">
    <property type="component" value="Unassembled WGS sequence"/>
</dbReference>
<keyword evidence="3" id="KW-1185">Reference proteome</keyword>
<name>A0A8J7FE41_9CYAN</name>
<proteinExistence type="predicted"/>
<dbReference type="AlphaFoldDB" id="A0A8J7FE41"/>
<dbReference type="RefSeq" id="WP_193922706.1">
    <property type="nucleotide sequence ID" value="NZ_JADEWL010000070.1"/>
</dbReference>
<dbReference type="Pfam" id="PF03476">
    <property type="entry name" value="MOSC_N"/>
    <property type="match status" value="1"/>
</dbReference>
<evidence type="ECO:0000313" key="3">
    <source>
        <dbReference type="Proteomes" id="UP000620559"/>
    </source>
</evidence>
<feature type="domain" description="MOSC" evidence="1">
    <location>
        <begin position="88"/>
        <end position="257"/>
    </location>
</feature>
<dbReference type="SUPFAM" id="SSF141673">
    <property type="entry name" value="MOSC N-terminal domain-like"/>
    <property type="match status" value="1"/>
</dbReference>
<dbReference type="InterPro" id="IPR005303">
    <property type="entry name" value="MOCOS_middle"/>
</dbReference>
<evidence type="ECO:0000259" key="1">
    <source>
        <dbReference type="PROSITE" id="PS51340"/>
    </source>
</evidence>
<reference evidence="2" key="1">
    <citation type="submission" date="2020-10" db="EMBL/GenBank/DDBJ databases">
        <authorList>
            <person name="Castelo-Branco R."/>
            <person name="Eusebio N."/>
            <person name="Adriana R."/>
            <person name="Vieira A."/>
            <person name="Brugerolle De Fraissinette N."/>
            <person name="Rezende De Castro R."/>
            <person name="Schneider M.P."/>
            <person name="Vasconcelos V."/>
            <person name="Leao P.N."/>
        </authorList>
    </citation>
    <scope>NUCLEOTIDE SEQUENCE</scope>
    <source>
        <strain evidence="2">LEGE 06105</strain>
    </source>
</reference>
<comment type="caution">
    <text evidence="2">The sequence shown here is derived from an EMBL/GenBank/DDBJ whole genome shotgun (WGS) entry which is preliminary data.</text>
</comment>